<dbReference type="GO" id="GO:0005737">
    <property type="term" value="C:cytoplasm"/>
    <property type="evidence" value="ECO:0007669"/>
    <property type="project" value="TreeGrafter"/>
</dbReference>
<comment type="caution">
    <text evidence="2">The sequence shown here is derived from an EMBL/GenBank/DDBJ whole genome shotgun (WGS) entry which is preliminary data.</text>
</comment>
<gene>
    <name evidence="2" type="ORF">IAD42_04425</name>
</gene>
<dbReference type="Pfam" id="PF00149">
    <property type="entry name" value="Metallophos"/>
    <property type="match status" value="1"/>
</dbReference>
<dbReference type="InterPro" id="IPR050126">
    <property type="entry name" value="Ap4A_hydrolase"/>
</dbReference>
<protein>
    <submittedName>
        <fullName evidence="2">Metallophosphoesterase</fullName>
    </submittedName>
</protein>
<dbReference type="EMBL" id="DVJS01000106">
    <property type="protein sequence ID" value="HIS97202.1"/>
    <property type="molecule type" value="Genomic_DNA"/>
</dbReference>
<feature type="domain" description="Calcineurin-like phosphoesterase" evidence="1">
    <location>
        <begin position="15"/>
        <end position="205"/>
    </location>
</feature>
<dbReference type="AlphaFoldDB" id="A0A9D1G459"/>
<dbReference type="PANTHER" id="PTHR42850:SF4">
    <property type="entry name" value="ZINC-DEPENDENT ENDOPOLYPHOSPHATASE"/>
    <property type="match status" value="1"/>
</dbReference>
<reference evidence="2" key="2">
    <citation type="journal article" date="2021" name="PeerJ">
        <title>Extensive microbial diversity within the chicken gut microbiome revealed by metagenomics and culture.</title>
        <authorList>
            <person name="Gilroy R."/>
            <person name="Ravi A."/>
            <person name="Getino M."/>
            <person name="Pursley I."/>
            <person name="Horton D.L."/>
            <person name="Alikhan N.F."/>
            <person name="Baker D."/>
            <person name="Gharbi K."/>
            <person name="Hall N."/>
            <person name="Watson M."/>
            <person name="Adriaenssens E.M."/>
            <person name="Foster-Nyarko E."/>
            <person name="Jarju S."/>
            <person name="Secka A."/>
            <person name="Antonio M."/>
            <person name="Oren A."/>
            <person name="Chaudhuri R.R."/>
            <person name="La Ragione R."/>
            <person name="Hildebrand F."/>
            <person name="Pallen M.J."/>
        </authorList>
    </citation>
    <scope>NUCLEOTIDE SEQUENCE</scope>
    <source>
        <strain evidence="2">ChiHecec3B27-6122</strain>
    </source>
</reference>
<dbReference type="PANTHER" id="PTHR42850">
    <property type="entry name" value="METALLOPHOSPHOESTERASE"/>
    <property type="match status" value="1"/>
</dbReference>
<dbReference type="InterPro" id="IPR004843">
    <property type="entry name" value="Calcineurin-like_PHP"/>
</dbReference>
<dbReference type="SUPFAM" id="SSF56300">
    <property type="entry name" value="Metallo-dependent phosphatases"/>
    <property type="match status" value="1"/>
</dbReference>
<name>A0A9D1G459_9FIRM</name>
<organism evidence="2 3">
    <name type="scientific">Candidatus Scatomorpha pullistercoris</name>
    <dbReference type="NCBI Taxonomy" id="2840929"/>
    <lineage>
        <taxon>Bacteria</taxon>
        <taxon>Bacillati</taxon>
        <taxon>Bacillota</taxon>
        <taxon>Clostridia</taxon>
        <taxon>Eubacteriales</taxon>
        <taxon>Candidatus Scatomorpha</taxon>
    </lineage>
</organism>
<evidence type="ECO:0000313" key="3">
    <source>
        <dbReference type="Proteomes" id="UP000886876"/>
    </source>
</evidence>
<proteinExistence type="predicted"/>
<dbReference type="GO" id="GO:0110154">
    <property type="term" value="P:RNA decapping"/>
    <property type="evidence" value="ECO:0007669"/>
    <property type="project" value="TreeGrafter"/>
</dbReference>
<accession>A0A9D1G459</accession>
<dbReference type="GO" id="GO:0016791">
    <property type="term" value="F:phosphatase activity"/>
    <property type="evidence" value="ECO:0007669"/>
    <property type="project" value="TreeGrafter"/>
</dbReference>
<sequence length="365" mass="41374">MRAVIHKAELPAEGRIIAISDVHANLPYLKGLLAKLSLRSEDTLVFCGDMLEKGEYSLETLRFIMELSAARRVLAVQGNCDFWQDSIYRANERTDAYTKRYLLSNSAGWGSGLLSQMCGEIGFEFGEDTDMAEFRRAIADAFRPELDFLDSLPHVISTEHYVFVHGGIPEGEPESWDGWYCMKNDNFLGQGRSFKKWIIVGHWPVMLYGTDTVCANPIIERERRIISIDGGCVLKDDGQLNALIIPHNGSEDFSFEYYDRFPVKTVRTAQKGSDRSAYIRWGDNIVRILERGEEFSRCVHVRTGYELDILTKYLYGESGEVRCNDCTDYVLPLEPGDRVSVVEETSRGFLVKHNGVSGWYGGELL</sequence>
<reference evidence="2" key="1">
    <citation type="submission" date="2020-10" db="EMBL/GenBank/DDBJ databases">
        <authorList>
            <person name="Gilroy R."/>
        </authorList>
    </citation>
    <scope>NUCLEOTIDE SEQUENCE</scope>
    <source>
        <strain evidence="2">ChiHecec3B27-6122</strain>
    </source>
</reference>
<evidence type="ECO:0000259" key="1">
    <source>
        <dbReference type="Pfam" id="PF00149"/>
    </source>
</evidence>
<dbReference type="Gene3D" id="3.60.21.10">
    <property type="match status" value="1"/>
</dbReference>
<dbReference type="GO" id="GO:0008803">
    <property type="term" value="F:bis(5'-nucleosyl)-tetraphosphatase (symmetrical) activity"/>
    <property type="evidence" value="ECO:0007669"/>
    <property type="project" value="TreeGrafter"/>
</dbReference>
<evidence type="ECO:0000313" key="2">
    <source>
        <dbReference type="EMBL" id="HIS97202.1"/>
    </source>
</evidence>
<dbReference type="Proteomes" id="UP000886876">
    <property type="component" value="Unassembled WGS sequence"/>
</dbReference>
<dbReference type="InterPro" id="IPR029052">
    <property type="entry name" value="Metallo-depent_PP-like"/>
</dbReference>